<feature type="region of interest" description="Disordered" evidence="1">
    <location>
        <begin position="208"/>
        <end position="257"/>
    </location>
</feature>
<feature type="compositionally biased region" description="Polar residues" evidence="1">
    <location>
        <begin position="214"/>
        <end position="230"/>
    </location>
</feature>
<dbReference type="Proteomes" id="UP000307440">
    <property type="component" value="Unassembled WGS sequence"/>
</dbReference>
<gene>
    <name evidence="2" type="ORF">FA15DRAFT_594770</name>
</gene>
<dbReference type="STRING" id="230819.A0A5C3KRN9"/>
<dbReference type="EMBL" id="ML210224">
    <property type="protein sequence ID" value="TFK23152.1"/>
    <property type="molecule type" value="Genomic_DNA"/>
</dbReference>
<organism evidence="2 3">
    <name type="scientific">Coprinopsis marcescibilis</name>
    <name type="common">Agaric fungus</name>
    <name type="synonym">Psathyrella marcescibilis</name>
    <dbReference type="NCBI Taxonomy" id="230819"/>
    <lineage>
        <taxon>Eukaryota</taxon>
        <taxon>Fungi</taxon>
        <taxon>Dikarya</taxon>
        <taxon>Basidiomycota</taxon>
        <taxon>Agaricomycotina</taxon>
        <taxon>Agaricomycetes</taxon>
        <taxon>Agaricomycetidae</taxon>
        <taxon>Agaricales</taxon>
        <taxon>Agaricineae</taxon>
        <taxon>Psathyrellaceae</taxon>
        <taxon>Coprinopsis</taxon>
    </lineage>
</organism>
<keyword evidence="3" id="KW-1185">Reference proteome</keyword>
<name>A0A5C3KRN9_COPMA</name>
<reference evidence="2 3" key="1">
    <citation type="journal article" date="2019" name="Nat. Ecol. Evol.">
        <title>Megaphylogeny resolves global patterns of mushroom evolution.</title>
        <authorList>
            <person name="Varga T."/>
            <person name="Krizsan K."/>
            <person name="Foldi C."/>
            <person name="Dima B."/>
            <person name="Sanchez-Garcia M."/>
            <person name="Sanchez-Ramirez S."/>
            <person name="Szollosi G.J."/>
            <person name="Szarkandi J.G."/>
            <person name="Papp V."/>
            <person name="Albert L."/>
            <person name="Andreopoulos W."/>
            <person name="Angelini C."/>
            <person name="Antonin V."/>
            <person name="Barry K.W."/>
            <person name="Bougher N.L."/>
            <person name="Buchanan P."/>
            <person name="Buyck B."/>
            <person name="Bense V."/>
            <person name="Catcheside P."/>
            <person name="Chovatia M."/>
            <person name="Cooper J."/>
            <person name="Damon W."/>
            <person name="Desjardin D."/>
            <person name="Finy P."/>
            <person name="Geml J."/>
            <person name="Haridas S."/>
            <person name="Hughes K."/>
            <person name="Justo A."/>
            <person name="Karasinski D."/>
            <person name="Kautmanova I."/>
            <person name="Kiss B."/>
            <person name="Kocsube S."/>
            <person name="Kotiranta H."/>
            <person name="LaButti K.M."/>
            <person name="Lechner B.E."/>
            <person name="Liimatainen K."/>
            <person name="Lipzen A."/>
            <person name="Lukacs Z."/>
            <person name="Mihaltcheva S."/>
            <person name="Morgado L.N."/>
            <person name="Niskanen T."/>
            <person name="Noordeloos M.E."/>
            <person name="Ohm R.A."/>
            <person name="Ortiz-Santana B."/>
            <person name="Ovrebo C."/>
            <person name="Racz N."/>
            <person name="Riley R."/>
            <person name="Savchenko A."/>
            <person name="Shiryaev A."/>
            <person name="Soop K."/>
            <person name="Spirin V."/>
            <person name="Szebenyi C."/>
            <person name="Tomsovsky M."/>
            <person name="Tulloss R.E."/>
            <person name="Uehling J."/>
            <person name="Grigoriev I.V."/>
            <person name="Vagvolgyi C."/>
            <person name="Papp T."/>
            <person name="Martin F.M."/>
            <person name="Miettinen O."/>
            <person name="Hibbett D.S."/>
            <person name="Nagy L.G."/>
        </authorList>
    </citation>
    <scope>NUCLEOTIDE SEQUENCE [LARGE SCALE GENOMIC DNA]</scope>
    <source>
        <strain evidence="2 3">CBS 121175</strain>
    </source>
</reference>
<evidence type="ECO:0000313" key="3">
    <source>
        <dbReference type="Proteomes" id="UP000307440"/>
    </source>
</evidence>
<protein>
    <submittedName>
        <fullName evidence="2">Uncharacterized protein</fullName>
    </submittedName>
</protein>
<accession>A0A5C3KRN9</accession>
<evidence type="ECO:0000256" key="1">
    <source>
        <dbReference type="SAM" id="MobiDB-lite"/>
    </source>
</evidence>
<dbReference type="AlphaFoldDB" id="A0A5C3KRN9"/>
<evidence type="ECO:0000313" key="2">
    <source>
        <dbReference type="EMBL" id="TFK23152.1"/>
    </source>
</evidence>
<dbReference type="OrthoDB" id="3362336at2759"/>
<sequence>MVEVLAVIRAVERKFGQLFEYQVIRDYEMSDKYFGLVFASFQDSASLSRVPYDGIEMAVSVPFATVEDQPGGVGWDDIAPFLEAKGHDPTFTGRLPTKKEARLKKGDRMVYFRVGHAKKQLETAPSATLRLDTQTQRQNAIDFLEWGRTLPLKPIRADRPIAEEDLFEDSTLDNVRLRAALRYASQALGVRNPHEIYPEDEANVNEAHTEIPGGSSQRPGHPTATLNASHHPTFRKSLDEPQGGEETCKGKGEHSGNTTIQLLRERLDAASRLRKHLERR</sequence>
<proteinExistence type="predicted"/>